<dbReference type="InterPro" id="IPR011765">
    <property type="entry name" value="Pept_M16_N"/>
</dbReference>
<dbReference type="OrthoDB" id="9811314at2"/>
<dbReference type="KEGG" id="lrz:BJI69_05630"/>
<evidence type="ECO:0000313" key="5">
    <source>
        <dbReference type="EMBL" id="APG03449.1"/>
    </source>
</evidence>
<sequence length="973" mass="104139">MKNRFALLVAGLMSVGVAGAATTSPDAIPDIPFTRFQLSNGLTVVVHEDHKAPVVAVSIWYHVGSADEPAGKTGFAHLFEHLMFSGSENRKGTYFQPFELAGATDMNGTTWFDRTNYFETVPTTALDMALWMESDRMGHLLGAIGQKELDTQRGVVQNEKRQDENRPYGRVDENILVNTYPANHPYHHDTIGSMTDLDAASLADVKHWFNSYYGAANTTLVLAGDITVAQAKAKAETYFGDIPAGPPVPRQQPWITPVATSTRGTQHDQVAQTRIVRTWVVPQLGSDDSIQLDLATTVLGGGKTSRLYQRLVYQDKLADDVSLGIAPFALASQVQLTVDVKNGVDPAKVEAAVADVWKDYMATGPTEDELARAKVSNRAGFVRGLEKVGGSGGKAVILAEGQVYRNDPEAYKKDLQRAQDATIASVLASSKTWLSKGDYTLTVLPAAPGFDPAAEDKAVAGLKDAAGRPAAVLPAAKTYTVGKSTVDRSKGVPSVDSFPDLSFPKLQRGKLKNGIEVVLAERHTVPVTQISLLFNAGYAADQGRKLGTASFTSALLDESTKTLDSVEVARRKERLGAIIGSGCSLDNCSVGLNALNSELTPSLALFADIVRNPAFKADDIERVRGQWLAGIAQEKTEPTGLALRTLPPLLYGKNHAYGIPFTGSGTEKAIASLTAEDLANFQRDYLRPDNVRILVAGDTTLAQILPQLDAAFGDWAAPASAMPTKNVGQVAEQPKPRVFLINRTDASQSLILAGLLAPSTKAKNALDLGIANAAFGGTFTSRLNMNLREEKRWAYGAGSMLSDAQNQRPMLFYAPVQTDKTADSAAEILKEARAVIGTKPLTDDEIAKIRAQKVRALPGSFETTSAVLGAMTGIVIYDRPDDYVQTLKGRIEGVDRKAAENALTAVIHPDALTWVIVGDLRKIEAPVRALNLGEVHVVDADGNPAKDVSHAKAAKATKATKPAKGESSPSPAK</sequence>
<dbReference type="EMBL" id="CP017480">
    <property type="protein sequence ID" value="APG03449.1"/>
    <property type="molecule type" value="Genomic_DNA"/>
</dbReference>
<dbReference type="InterPro" id="IPR007863">
    <property type="entry name" value="Peptidase_M16_C"/>
</dbReference>
<dbReference type="GO" id="GO:0046872">
    <property type="term" value="F:metal ion binding"/>
    <property type="evidence" value="ECO:0007669"/>
    <property type="project" value="InterPro"/>
</dbReference>
<evidence type="ECO:0000259" key="3">
    <source>
        <dbReference type="Pfam" id="PF00675"/>
    </source>
</evidence>
<protein>
    <submittedName>
        <fullName evidence="5">Peptidase M16</fullName>
    </submittedName>
</protein>
<feature type="domain" description="Peptidase M16 N-terminal" evidence="3">
    <location>
        <begin position="44"/>
        <end position="181"/>
    </location>
</feature>
<dbReference type="PANTHER" id="PTHR11851">
    <property type="entry name" value="METALLOPROTEASE"/>
    <property type="match status" value="1"/>
</dbReference>
<dbReference type="RefSeq" id="WP_046966496.1">
    <property type="nucleotide sequence ID" value="NZ_CP017480.1"/>
</dbReference>
<dbReference type="PANTHER" id="PTHR11851:SF224">
    <property type="entry name" value="PROCESSING PROTEASE"/>
    <property type="match status" value="1"/>
</dbReference>
<keyword evidence="6" id="KW-1185">Reference proteome</keyword>
<feature type="chain" id="PRO_5009853167" evidence="2">
    <location>
        <begin position="21"/>
        <end position="973"/>
    </location>
</feature>
<accession>A0A1L3EQW5</accession>
<evidence type="ECO:0000256" key="2">
    <source>
        <dbReference type="SAM" id="SignalP"/>
    </source>
</evidence>
<name>A0A1L3EQW5_9GAMM</name>
<feature type="domain" description="Peptidase M16 C-terminal" evidence="4">
    <location>
        <begin position="201"/>
        <end position="374"/>
    </location>
</feature>
<evidence type="ECO:0000256" key="1">
    <source>
        <dbReference type="SAM" id="MobiDB-lite"/>
    </source>
</evidence>
<proteinExistence type="predicted"/>
<dbReference type="InterPro" id="IPR050361">
    <property type="entry name" value="MPP/UQCRC_Complex"/>
</dbReference>
<feature type="signal peptide" evidence="2">
    <location>
        <begin position="1"/>
        <end position="20"/>
    </location>
</feature>
<dbReference type="STRING" id="1440763.BJI69_05630"/>
<organism evidence="5 6">
    <name type="scientific">Luteibacter rhizovicinus DSM 16549</name>
    <dbReference type="NCBI Taxonomy" id="1440763"/>
    <lineage>
        <taxon>Bacteria</taxon>
        <taxon>Pseudomonadati</taxon>
        <taxon>Pseudomonadota</taxon>
        <taxon>Gammaproteobacteria</taxon>
        <taxon>Lysobacterales</taxon>
        <taxon>Rhodanobacteraceae</taxon>
        <taxon>Luteibacter</taxon>
    </lineage>
</organism>
<feature type="domain" description="Peptidase M16 N-terminal" evidence="3">
    <location>
        <begin position="517"/>
        <end position="644"/>
    </location>
</feature>
<dbReference type="AlphaFoldDB" id="A0A1L3EQW5"/>
<reference evidence="6" key="1">
    <citation type="submission" date="2016-09" db="EMBL/GenBank/DDBJ databases">
        <authorList>
            <person name="Lysoe E."/>
        </authorList>
    </citation>
    <scope>NUCLEOTIDE SEQUENCE [LARGE SCALE GENOMIC DNA]</scope>
    <source>
        <strain evidence="6">LJ96T</strain>
    </source>
</reference>
<dbReference type="InterPro" id="IPR011249">
    <property type="entry name" value="Metalloenz_LuxS/M16"/>
</dbReference>
<dbReference type="SUPFAM" id="SSF63411">
    <property type="entry name" value="LuxS/MPP-like metallohydrolase"/>
    <property type="match status" value="4"/>
</dbReference>
<keyword evidence="2" id="KW-0732">Signal</keyword>
<evidence type="ECO:0000313" key="6">
    <source>
        <dbReference type="Proteomes" id="UP000182987"/>
    </source>
</evidence>
<evidence type="ECO:0000259" key="4">
    <source>
        <dbReference type="Pfam" id="PF05193"/>
    </source>
</evidence>
<dbReference type="Proteomes" id="UP000182987">
    <property type="component" value="Chromosome"/>
</dbReference>
<dbReference type="Gene3D" id="3.30.830.10">
    <property type="entry name" value="Metalloenzyme, LuxS/M16 peptidase-like"/>
    <property type="match status" value="4"/>
</dbReference>
<feature type="region of interest" description="Disordered" evidence="1">
    <location>
        <begin position="942"/>
        <end position="973"/>
    </location>
</feature>
<gene>
    <name evidence="5" type="ORF">BJI69_05630</name>
</gene>
<dbReference type="Pfam" id="PF00675">
    <property type="entry name" value="Peptidase_M16"/>
    <property type="match status" value="2"/>
</dbReference>
<dbReference type="Pfam" id="PF05193">
    <property type="entry name" value="Peptidase_M16_C"/>
    <property type="match status" value="2"/>
</dbReference>
<feature type="domain" description="Peptidase M16 C-terminal" evidence="4">
    <location>
        <begin position="672"/>
        <end position="852"/>
    </location>
</feature>